<organism evidence="4 5">
    <name type="scientific">Ditylenchus dipsaci</name>
    <dbReference type="NCBI Taxonomy" id="166011"/>
    <lineage>
        <taxon>Eukaryota</taxon>
        <taxon>Metazoa</taxon>
        <taxon>Ecdysozoa</taxon>
        <taxon>Nematoda</taxon>
        <taxon>Chromadorea</taxon>
        <taxon>Rhabditida</taxon>
        <taxon>Tylenchina</taxon>
        <taxon>Tylenchomorpha</taxon>
        <taxon>Sphaerularioidea</taxon>
        <taxon>Anguinidae</taxon>
        <taxon>Anguininae</taxon>
        <taxon>Ditylenchus</taxon>
    </lineage>
</organism>
<proteinExistence type="inferred from homology"/>
<dbReference type="Pfam" id="PF21530">
    <property type="entry name" value="Pif1_2B_dom"/>
    <property type="match status" value="1"/>
</dbReference>
<feature type="domain" description="DNA helicase Pif1-like DEAD-box helicase" evidence="2">
    <location>
        <begin position="2"/>
        <end position="68"/>
    </location>
</feature>
<protein>
    <recommendedName>
        <fullName evidence="1">ATP-dependent DNA helicase</fullName>
        <ecNumber evidence="1">5.6.2.3</ecNumber>
    </recommendedName>
</protein>
<evidence type="ECO:0000313" key="5">
    <source>
        <dbReference type="WBParaSite" id="jg3188"/>
    </source>
</evidence>
<evidence type="ECO:0000259" key="2">
    <source>
        <dbReference type="Pfam" id="PF05970"/>
    </source>
</evidence>
<feature type="domain" description="DNA helicase Pif1-like 2B" evidence="3">
    <location>
        <begin position="169"/>
        <end position="205"/>
    </location>
</feature>
<evidence type="ECO:0000256" key="1">
    <source>
        <dbReference type="RuleBase" id="RU363044"/>
    </source>
</evidence>
<dbReference type="Proteomes" id="UP000887574">
    <property type="component" value="Unplaced"/>
</dbReference>
<keyword evidence="1" id="KW-0067">ATP-binding</keyword>
<keyword evidence="1" id="KW-0378">Hydrolase</keyword>
<dbReference type="InterPro" id="IPR010285">
    <property type="entry name" value="DNA_helicase_pif1-like_DEAD"/>
</dbReference>
<dbReference type="InterPro" id="IPR049163">
    <property type="entry name" value="Pif1-like_2B_dom"/>
</dbReference>
<name>A0A915E6V6_9BILA</name>
<dbReference type="AlphaFoldDB" id="A0A915E6V6"/>
<dbReference type="Gene3D" id="3.40.50.300">
    <property type="entry name" value="P-loop containing nucleotide triphosphate hydrolases"/>
    <property type="match status" value="1"/>
</dbReference>
<keyword evidence="1" id="KW-0233">DNA recombination</keyword>
<dbReference type="EC" id="5.6.2.3" evidence="1"/>
<dbReference type="PANTHER" id="PTHR10492:SF57">
    <property type="entry name" value="ATP-DEPENDENT DNA HELICASE"/>
    <property type="match status" value="1"/>
</dbReference>
<comment type="similarity">
    <text evidence="1">Belongs to the helicase family.</text>
</comment>
<keyword evidence="1" id="KW-0234">DNA repair</keyword>
<reference evidence="5" key="1">
    <citation type="submission" date="2022-11" db="UniProtKB">
        <authorList>
            <consortium name="WormBaseParasite"/>
        </authorList>
    </citation>
    <scope>IDENTIFICATION</scope>
</reference>
<comment type="catalytic activity">
    <reaction evidence="1">
        <text>ATP + H2O = ADP + phosphate + H(+)</text>
        <dbReference type="Rhea" id="RHEA:13065"/>
        <dbReference type="ChEBI" id="CHEBI:15377"/>
        <dbReference type="ChEBI" id="CHEBI:15378"/>
        <dbReference type="ChEBI" id="CHEBI:30616"/>
        <dbReference type="ChEBI" id="CHEBI:43474"/>
        <dbReference type="ChEBI" id="CHEBI:456216"/>
        <dbReference type="EC" id="5.6.2.3"/>
    </reaction>
</comment>
<evidence type="ECO:0000313" key="4">
    <source>
        <dbReference type="Proteomes" id="UP000887574"/>
    </source>
</evidence>
<keyword evidence="4" id="KW-1185">Reference proteome</keyword>
<dbReference type="Pfam" id="PF05970">
    <property type="entry name" value="PIF1"/>
    <property type="match status" value="1"/>
</dbReference>
<accession>A0A915E6V6</accession>
<dbReference type="PANTHER" id="PTHR10492">
    <property type="match status" value="1"/>
</dbReference>
<sequence length="215" mass="24151">MNKKVTNTAFSGIAATLLPKGKTNHNMLKLPVPLDGHSVSRIDLNSAEARELRDVDIIVWDEAPMAPKQVMPVKEKAISPEEIIELCIKSSPLWKQFEVIELTENKRADPKAKQLPRTLLILVMAQVMMKMTCHEYDAGKERVYNSVDTAENWKGPPPPPEVLKKFVDANFAQPVLKLKVNSIVILLRNLNIDKGLCNGTRMRILDMGEDFSPVK</sequence>
<comment type="cofactor">
    <cofactor evidence="1">
        <name>Mg(2+)</name>
        <dbReference type="ChEBI" id="CHEBI:18420"/>
    </cofactor>
</comment>
<dbReference type="InterPro" id="IPR027417">
    <property type="entry name" value="P-loop_NTPase"/>
</dbReference>
<dbReference type="GO" id="GO:0005524">
    <property type="term" value="F:ATP binding"/>
    <property type="evidence" value="ECO:0007669"/>
    <property type="project" value="UniProtKB-KW"/>
</dbReference>
<dbReference type="GO" id="GO:0000723">
    <property type="term" value="P:telomere maintenance"/>
    <property type="evidence" value="ECO:0007669"/>
    <property type="project" value="InterPro"/>
</dbReference>
<dbReference type="GO" id="GO:0006310">
    <property type="term" value="P:DNA recombination"/>
    <property type="evidence" value="ECO:0007669"/>
    <property type="project" value="UniProtKB-KW"/>
</dbReference>
<dbReference type="WBParaSite" id="jg3188">
    <property type="protein sequence ID" value="jg3188"/>
    <property type="gene ID" value="jg3188"/>
</dbReference>
<dbReference type="GO" id="GO:0016787">
    <property type="term" value="F:hydrolase activity"/>
    <property type="evidence" value="ECO:0007669"/>
    <property type="project" value="UniProtKB-KW"/>
</dbReference>
<evidence type="ECO:0000259" key="3">
    <source>
        <dbReference type="Pfam" id="PF21530"/>
    </source>
</evidence>
<keyword evidence="1" id="KW-0547">Nucleotide-binding</keyword>
<dbReference type="GO" id="GO:0006281">
    <property type="term" value="P:DNA repair"/>
    <property type="evidence" value="ECO:0007669"/>
    <property type="project" value="UniProtKB-KW"/>
</dbReference>
<keyword evidence="1" id="KW-0227">DNA damage</keyword>
<keyword evidence="1" id="KW-0347">Helicase</keyword>
<dbReference type="GO" id="GO:0043139">
    <property type="term" value="F:5'-3' DNA helicase activity"/>
    <property type="evidence" value="ECO:0007669"/>
    <property type="project" value="UniProtKB-EC"/>
</dbReference>